<dbReference type="Proteomes" id="UP000324222">
    <property type="component" value="Unassembled WGS sequence"/>
</dbReference>
<name>A0A5B7E619_PORTR</name>
<sequence>MVLFVKFSVLPMVERLSSEKQYCTITLSSSTVGHLANQGCHTHLRRCCLLEWSLERERERERDLDNF</sequence>
<protein>
    <submittedName>
        <fullName evidence="1">Uncharacterized protein</fullName>
    </submittedName>
</protein>
<comment type="caution">
    <text evidence="1">The sequence shown here is derived from an EMBL/GenBank/DDBJ whole genome shotgun (WGS) entry which is preliminary data.</text>
</comment>
<proteinExistence type="predicted"/>
<organism evidence="1 2">
    <name type="scientific">Portunus trituberculatus</name>
    <name type="common">Swimming crab</name>
    <name type="synonym">Neptunus trituberculatus</name>
    <dbReference type="NCBI Taxonomy" id="210409"/>
    <lineage>
        <taxon>Eukaryota</taxon>
        <taxon>Metazoa</taxon>
        <taxon>Ecdysozoa</taxon>
        <taxon>Arthropoda</taxon>
        <taxon>Crustacea</taxon>
        <taxon>Multicrustacea</taxon>
        <taxon>Malacostraca</taxon>
        <taxon>Eumalacostraca</taxon>
        <taxon>Eucarida</taxon>
        <taxon>Decapoda</taxon>
        <taxon>Pleocyemata</taxon>
        <taxon>Brachyura</taxon>
        <taxon>Eubrachyura</taxon>
        <taxon>Portunoidea</taxon>
        <taxon>Portunidae</taxon>
        <taxon>Portuninae</taxon>
        <taxon>Portunus</taxon>
    </lineage>
</organism>
<evidence type="ECO:0000313" key="1">
    <source>
        <dbReference type="EMBL" id="MPC29238.1"/>
    </source>
</evidence>
<reference evidence="1 2" key="1">
    <citation type="submission" date="2019-05" db="EMBL/GenBank/DDBJ databases">
        <title>Another draft genome of Portunus trituberculatus and its Hox gene families provides insights of decapod evolution.</title>
        <authorList>
            <person name="Jeong J.-H."/>
            <person name="Song I."/>
            <person name="Kim S."/>
            <person name="Choi T."/>
            <person name="Kim D."/>
            <person name="Ryu S."/>
            <person name="Kim W."/>
        </authorList>
    </citation>
    <scope>NUCLEOTIDE SEQUENCE [LARGE SCALE GENOMIC DNA]</scope>
    <source>
        <tissue evidence="1">Muscle</tissue>
    </source>
</reference>
<evidence type="ECO:0000313" key="2">
    <source>
        <dbReference type="Proteomes" id="UP000324222"/>
    </source>
</evidence>
<dbReference type="EMBL" id="VSRR010002039">
    <property type="protein sequence ID" value="MPC29238.1"/>
    <property type="molecule type" value="Genomic_DNA"/>
</dbReference>
<keyword evidence="2" id="KW-1185">Reference proteome</keyword>
<gene>
    <name evidence="1" type="ORF">E2C01_022460</name>
</gene>
<accession>A0A5B7E619</accession>
<dbReference type="AlphaFoldDB" id="A0A5B7E619"/>